<protein>
    <submittedName>
        <fullName evidence="2">Class I glutamine amidotransferase-like protein</fullName>
    </submittedName>
</protein>
<name>A0A6A6VDM8_9PLEO</name>
<gene>
    <name evidence="2" type="ORF">M011DRAFT_402789</name>
</gene>
<dbReference type="InterPro" id="IPR052158">
    <property type="entry name" value="INH-QAR"/>
</dbReference>
<dbReference type="InterPro" id="IPR002818">
    <property type="entry name" value="DJ-1/PfpI"/>
</dbReference>
<sequence>PKMSPTPPETPTRIGILLFPGFQLLDVTGPLDILSTHAATTPLHLSLLSSSLTPVSTSHHVHAEAGSAFGASLVPTRTFDSAPDDLEVLIVPGGIGCRKPENVHAVIEFIRKYYAAHNAAQGKGELKWVLSVCTGSDILAQAGVLEGRRATTNKRRFGWVKERNPGVNWVAKARWVADGDVWTSSGISAGMDLTLAWIAEVWGEETAEFLADATEYERNREPGNDRFAERWGAV</sequence>
<dbReference type="OrthoDB" id="543156at2759"/>
<dbReference type="InterPro" id="IPR029062">
    <property type="entry name" value="Class_I_gatase-like"/>
</dbReference>
<dbReference type="PANTHER" id="PTHR43130">
    <property type="entry name" value="ARAC-FAMILY TRANSCRIPTIONAL REGULATOR"/>
    <property type="match status" value="1"/>
</dbReference>
<keyword evidence="3" id="KW-1185">Reference proteome</keyword>
<dbReference type="EMBL" id="MU006573">
    <property type="protein sequence ID" value="KAF2747227.1"/>
    <property type="molecule type" value="Genomic_DNA"/>
</dbReference>
<evidence type="ECO:0000313" key="2">
    <source>
        <dbReference type="EMBL" id="KAF2747227.1"/>
    </source>
</evidence>
<dbReference type="Pfam" id="PF01965">
    <property type="entry name" value="DJ-1_PfpI"/>
    <property type="match status" value="1"/>
</dbReference>
<keyword evidence="2" id="KW-0808">Transferase</keyword>
<proteinExistence type="predicted"/>
<keyword evidence="2" id="KW-0315">Glutamine amidotransferase</keyword>
<dbReference type="GO" id="GO:0016740">
    <property type="term" value="F:transferase activity"/>
    <property type="evidence" value="ECO:0007669"/>
    <property type="project" value="UniProtKB-KW"/>
</dbReference>
<organism evidence="2 3">
    <name type="scientific">Sporormia fimetaria CBS 119925</name>
    <dbReference type="NCBI Taxonomy" id="1340428"/>
    <lineage>
        <taxon>Eukaryota</taxon>
        <taxon>Fungi</taxon>
        <taxon>Dikarya</taxon>
        <taxon>Ascomycota</taxon>
        <taxon>Pezizomycotina</taxon>
        <taxon>Dothideomycetes</taxon>
        <taxon>Pleosporomycetidae</taxon>
        <taxon>Pleosporales</taxon>
        <taxon>Sporormiaceae</taxon>
        <taxon>Sporormia</taxon>
    </lineage>
</organism>
<reference evidence="2" key="1">
    <citation type="journal article" date="2020" name="Stud. Mycol.">
        <title>101 Dothideomycetes genomes: a test case for predicting lifestyles and emergence of pathogens.</title>
        <authorList>
            <person name="Haridas S."/>
            <person name="Albert R."/>
            <person name="Binder M."/>
            <person name="Bloem J."/>
            <person name="Labutti K."/>
            <person name="Salamov A."/>
            <person name="Andreopoulos B."/>
            <person name="Baker S."/>
            <person name="Barry K."/>
            <person name="Bills G."/>
            <person name="Bluhm B."/>
            <person name="Cannon C."/>
            <person name="Castanera R."/>
            <person name="Culley D."/>
            <person name="Daum C."/>
            <person name="Ezra D."/>
            <person name="Gonzalez J."/>
            <person name="Henrissat B."/>
            <person name="Kuo A."/>
            <person name="Liang C."/>
            <person name="Lipzen A."/>
            <person name="Lutzoni F."/>
            <person name="Magnuson J."/>
            <person name="Mondo S."/>
            <person name="Nolan M."/>
            <person name="Ohm R."/>
            <person name="Pangilinan J."/>
            <person name="Park H.-J."/>
            <person name="Ramirez L."/>
            <person name="Alfaro M."/>
            <person name="Sun H."/>
            <person name="Tritt A."/>
            <person name="Yoshinaga Y."/>
            <person name="Zwiers L.-H."/>
            <person name="Turgeon B."/>
            <person name="Goodwin S."/>
            <person name="Spatafora J."/>
            <person name="Crous P."/>
            <person name="Grigoriev I."/>
        </authorList>
    </citation>
    <scope>NUCLEOTIDE SEQUENCE</scope>
    <source>
        <strain evidence="2">CBS 119925</strain>
    </source>
</reference>
<accession>A0A6A6VDM8</accession>
<dbReference type="Gene3D" id="3.40.50.880">
    <property type="match status" value="1"/>
</dbReference>
<evidence type="ECO:0000313" key="3">
    <source>
        <dbReference type="Proteomes" id="UP000799440"/>
    </source>
</evidence>
<dbReference type="CDD" id="cd03139">
    <property type="entry name" value="GATase1_PfpI_2"/>
    <property type="match status" value="1"/>
</dbReference>
<feature type="domain" description="DJ-1/PfpI" evidence="1">
    <location>
        <begin position="13"/>
        <end position="199"/>
    </location>
</feature>
<dbReference type="Proteomes" id="UP000799440">
    <property type="component" value="Unassembled WGS sequence"/>
</dbReference>
<dbReference type="SUPFAM" id="SSF52317">
    <property type="entry name" value="Class I glutamine amidotransferase-like"/>
    <property type="match status" value="1"/>
</dbReference>
<dbReference type="AlphaFoldDB" id="A0A6A6VDM8"/>
<feature type="non-terminal residue" evidence="2">
    <location>
        <position position="1"/>
    </location>
</feature>
<dbReference type="PANTHER" id="PTHR43130:SF15">
    <property type="entry name" value="THIJ_PFPI FAMILY PROTEIN (AFU_ORTHOLOGUE AFUA_5G14240)"/>
    <property type="match status" value="1"/>
</dbReference>
<evidence type="ECO:0000259" key="1">
    <source>
        <dbReference type="Pfam" id="PF01965"/>
    </source>
</evidence>